<evidence type="ECO:0000256" key="2">
    <source>
        <dbReference type="SAM" id="MobiDB-lite"/>
    </source>
</evidence>
<gene>
    <name evidence="3" type="ORF">OKIOD_LOCUS6544</name>
</gene>
<feature type="coiled-coil region" evidence="1">
    <location>
        <begin position="405"/>
        <end position="484"/>
    </location>
</feature>
<organism evidence="3 4">
    <name type="scientific">Oikopleura dioica</name>
    <name type="common">Tunicate</name>
    <dbReference type="NCBI Taxonomy" id="34765"/>
    <lineage>
        <taxon>Eukaryota</taxon>
        <taxon>Metazoa</taxon>
        <taxon>Chordata</taxon>
        <taxon>Tunicata</taxon>
        <taxon>Appendicularia</taxon>
        <taxon>Copelata</taxon>
        <taxon>Oikopleuridae</taxon>
        <taxon>Oikopleura</taxon>
    </lineage>
</organism>
<feature type="region of interest" description="Disordered" evidence="2">
    <location>
        <begin position="173"/>
        <end position="192"/>
    </location>
</feature>
<evidence type="ECO:0000313" key="3">
    <source>
        <dbReference type="EMBL" id="CAG5097228.1"/>
    </source>
</evidence>
<dbReference type="Proteomes" id="UP001158576">
    <property type="component" value="Chromosome XSR"/>
</dbReference>
<evidence type="ECO:0000313" key="4">
    <source>
        <dbReference type="Proteomes" id="UP001158576"/>
    </source>
</evidence>
<evidence type="ECO:0000256" key="1">
    <source>
        <dbReference type="SAM" id="Coils"/>
    </source>
</evidence>
<dbReference type="SUPFAM" id="SSF58100">
    <property type="entry name" value="Bacterial hemolysins"/>
    <property type="match status" value="1"/>
</dbReference>
<sequence>MEKKRSETMHDEFRILNRKYQQSKDTLEQFKATEQKLNAKLKGVLEEQDRRIAESAQSEQESATMIKDLQERVATLECASDEELNERYTSLQKRYIELESKDLDYTETIATLNNQLNELKNAHETALKELAAQASKDEESSNDDHEDLRIAKVHNEATIKSLEAKLEILQMEKRRTSTDENSNSSANVREDQYEKDLAEALRKVDDLSIELFNKSQQLDEAKYQIEQLKLSPANETDKAVAELQQKLNHVEKQKAQIVLSAVKNSDKYAAEIEELKEKISELEKQEEDQGKNVSSESAQAIEELKESNKRLYSELVASETSEQTLRKEIETARANVSRLEVQNSTVLEEVSRLNDTLAAAETEINKMRDEIYSFKDSHTLSSSGSSISSSPEDLSAKYTKLTCIYRAKLEEIVKLSKELQKKESLENDLKVANETINNKDQSLQDILSKNTALSSKVKVLEEDLEEMKNEVDRKADAIKKMKSGKNDRQWSQMLANNGVPESVESDLSSFSSDAEEDFAVSTPNVAMQLRIKDDTIRELRQHLEVRTAEFEALEAKLADISLRIKNTSEDEIREQLSKLMVQIKEVRDDNDRLEQENLDLKEECSKLMEEQLAQPSSVESIQRQLDDLTEIVESKNNDEEKLRKELEELRARIREYEDAEEVRSNLFHGSRGSSPFWPDTLADSLAALNDENHFLRRNLSKSELEIEELKDQLEGTISSRVSAEEFEKLKSECLELRYYNDDLVTQLAKLETGRSTSDYEDKLTIQLEMINQMNEELEVLKDQLHEKDRKLSILRRSARK</sequence>
<keyword evidence="1" id="KW-0175">Coiled coil</keyword>
<keyword evidence="4" id="KW-1185">Reference proteome</keyword>
<feature type="coiled-coil region" evidence="1">
    <location>
        <begin position="536"/>
        <end position="719"/>
    </location>
</feature>
<feature type="coiled-coil region" evidence="1">
    <location>
        <begin position="763"/>
        <end position="797"/>
    </location>
</feature>
<protein>
    <submittedName>
        <fullName evidence="3">Oidioi.mRNA.OKI2018_I69.XSR.g14986.t2.cds</fullName>
    </submittedName>
</protein>
<accession>A0ABN7SBE7</accession>
<dbReference type="EMBL" id="OU015569">
    <property type="protein sequence ID" value="CAG5097228.1"/>
    <property type="molecule type" value="Genomic_DNA"/>
</dbReference>
<proteinExistence type="predicted"/>
<name>A0ABN7SBE7_OIKDI</name>
<reference evidence="3 4" key="1">
    <citation type="submission" date="2021-04" db="EMBL/GenBank/DDBJ databases">
        <authorList>
            <person name="Bliznina A."/>
        </authorList>
    </citation>
    <scope>NUCLEOTIDE SEQUENCE [LARGE SCALE GENOMIC DNA]</scope>
</reference>